<evidence type="ECO:0000256" key="1">
    <source>
        <dbReference type="SAM" id="MobiDB-lite"/>
    </source>
</evidence>
<organism evidence="4 5">
    <name type="scientific">Bursaphelenchus okinawaensis</name>
    <dbReference type="NCBI Taxonomy" id="465554"/>
    <lineage>
        <taxon>Eukaryota</taxon>
        <taxon>Metazoa</taxon>
        <taxon>Ecdysozoa</taxon>
        <taxon>Nematoda</taxon>
        <taxon>Chromadorea</taxon>
        <taxon>Rhabditida</taxon>
        <taxon>Tylenchina</taxon>
        <taxon>Tylenchomorpha</taxon>
        <taxon>Aphelenchoidea</taxon>
        <taxon>Aphelenchoididae</taxon>
        <taxon>Bursaphelenchus</taxon>
    </lineage>
</organism>
<dbReference type="PRINTS" id="PR00700">
    <property type="entry name" value="PRTYPHPHTASE"/>
</dbReference>
<dbReference type="InterPro" id="IPR003595">
    <property type="entry name" value="Tyr_Pase_cat"/>
</dbReference>
<feature type="compositionally biased region" description="Basic and acidic residues" evidence="1">
    <location>
        <begin position="93"/>
        <end position="103"/>
    </location>
</feature>
<dbReference type="InterPro" id="IPR029021">
    <property type="entry name" value="Prot-tyrosine_phosphatase-like"/>
</dbReference>
<dbReference type="SUPFAM" id="SSF52799">
    <property type="entry name" value="(Phosphotyrosine protein) phosphatases II"/>
    <property type="match status" value="1"/>
</dbReference>
<dbReference type="Proteomes" id="UP000783686">
    <property type="component" value="Unassembled WGS sequence"/>
</dbReference>
<dbReference type="Proteomes" id="UP000614601">
    <property type="component" value="Unassembled WGS sequence"/>
</dbReference>
<dbReference type="PANTHER" id="PTHR46163">
    <property type="entry name" value="TYROSINE-PROTEIN PHOSPHATASE-RELATED"/>
    <property type="match status" value="1"/>
</dbReference>
<dbReference type="InterPro" id="IPR000387">
    <property type="entry name" value="Tyr_Pase_dom"/>
</dbReference>
<feature type="compositionally biased region" description="Basic residues" evidence="1">
    <location>
        <begin position="1"/>
        <end position="15"/>
    </location>
</feature>
<evidence type="ECO:0000313" key="4">
    <source>
        <dbReference type="EMBL" id="CAD5228292.1"/>
    </source>
</evidence>
<dbReference type="GO" id="GO:0004725">
    <property type="term" value="F:protein tyrosine phosphatase activity"/>
    <property type="evidence" value="ECO:0007669"/>
    <property type="project" value="InterPro"/>
</dbReference>
<dbReference type="InterPro" id="IPR000242">
    <property type="entry name" value="PTP_cat"/>
</dbReference>
<evidence type="ECO:0000313" key="5">
    <source>
        <dbReference type="Proteomes" id="UP000614601"/>
    </source>
</evidence>
<dbReference type="PROSITE" id="PS50055">
    <property type="entry name" value="TYR_PHOSPHATASE_PTP"/>
    <property type="match status" value="1"/>
</dbReference>
<keyword evidence="5" id="KW-1185">Reference proteome</keyword>
<dbReference type="SMART" id="SM00194">
    <property type="entry name" value="PTPc"/>
    <property type="match status" value="1"/>
</dbReference>
<dbReference type="PROSITE" id="PS00383">
    <property type="entry name" value="TYR_PHOSPHATASE_1"/>
    <property type="match status" value="1"/>
</dbReference>
<feature type="domain" description="Tyrosine-protein phosphatase" evidence="2">
    <location>
        <begin position="145"/>
        <end position="371"/>
    </location>
</feature>
<evidence type="ECO:0000259" key="2">
    <source>
        <dbReference type="PROSITE" id="PS50055"/>
    </source>
</evidence>
<dbReference type="Gene3D" id="3.90.190.10">
    <property type="entry name" value="Protein tyrosine phosphatase superfamily"/>
    <property type="match status" value="1"/>
</dbReference>
<dbReference type="InterPro" id="IPR052782">
    <property type="entry name" value="Oocyte-zygote_transition_reg"/>
</dbReference>
<name>A0A811LKW0_9BILA</name>
<feature type="compositionally biased region" description="Polar residues" evidence="1">
    <location>
        <begin position="81"/>
        <end position="92"/>
    </location>
</feature>
<dbReference type="SMART" id="SM00404">
    <property type="entry name" value="PTPc_motif"/>
    <property type="match status" value="1"/>
</dbReference>
<feature type="region of interest" description="Disordered" evidence="1">
    <location>
        <begin position="1"/>
        <end position="103"/>
    </location>
</feature>
<dbReference type="EMBL" id="CAJFDH010000006">
    <property type="protein sequence ID" value="CAD5228292.1"/>
    <property type="molecule type" value="Genomic_DNA"/>
</dbReference>
<feature type="domain" description="Tyrosine specific protein phosphatases" evidence="3">
    <location>
        <begin position="296"/>
        <end position="362"/>
    </location>
</feature>
<evidence type="ECO:0000259" key="3">
    <source>
        <dbReference type="PROSITE" id="PS50056"/>
    </source>
</evidence>
<evidence type="ECO:0008006" key="6">
    <source>
        <dbReference type="Google" id="ProtNLM"/>
    </source>
</evidence>
<accession>A0A811LKW0</accession>
<gene>
    <name evidence="4" type="ORF">BOKJ2_LOCUS12605</name>
</gene>
<dbReference type="EMBL" id="CAJFCW020000006">
    <property type="protein sequence ID" value="CAG9124319.1"/>
    <property type="molecule type" value="Genomic_DNA"/>
</dbReference>
<dbReference type="AlphaFoldDB" id="A0A811LKW0"/>
<reference evidence="4" key="1">
    <citation type="submission" date="2020-09" db="EMBL/GenBank/DDBJ databases">
        <authorList>
            <person name="Kikuchi T."/>
        </authorList>
    </citation>
    <scope>NUCLEOTIDE SEQUENCE</scope>
    <source>
        <strain evidence="4">SH1</strain>
    </source>
</reference>
<comment type="caution">
    <text evidence="4">The sequence shown here is derived from an EMBL/GenBank/DDBJ whole genome shotgun (WGS) entry which is preliminary data.</text>
</comment>
<protein>
    <recommendedName>
        <fullName evidence="6">Tyrosine phosphatase</fullName>
    </recommendedName>
</protein>
<dbReference type="PROSITE" id="PS50056">
    <property type="entry name" value="TYR_PHOSPHATASE_2"/>
    <property type="match status" value="1"/>
</dbReference>
<proteinExistence type="predicted"/>
<dbReference type="OrthoDB" id="10253954at2759"/>
<dbReference type="CDD" id="cd00047">
    <property type="entry name" value="PTPc"/>
    <property type="match status" value="1"/>
</dbReference>
<sequence length="408" mass="45839">MKKKDSKVRGKKSGGKQRNIQERNGPKNKKTPTPGQTRDEPATESPTKVFTMVEDMMNKPSSGPPSKGSGPPSKGRRSKMNRAQGTVTQPVNNREKPDTQEQKDNCRRLVNWVIKTGPQGLIDMYNNEIKNWLPPCSTRYAFDANADKNRYNDVVCGDQHRVVLNLADGPHDYIHANEVSGFPLCNTFFCTQGPLANTIIDFYRMICQRKVGIIIMLCETVEMGKPKCAQYWPRKKDEKMSFGKFTVINKGTSTTHQIFTTELEVTSPAGKFNLKHFLWLGWPDRGVPSTTLCALTLLKAPRTSSSPTIVHCSAGIGRTGSVVAIEYVIQATLSLSTMNLAEMIKEVRSKRLLAVQTDVQFLYIARVLTEYYTVNVGKDVLQKDIKEFNVNAEKIFKNHNPNDVYAKK</sequence>
<dbReference type="InterPro" id="IPR016130">
    <property type="entry name" value="Tyr_Pase_AS"/>
</dbReference>
<dbReference type="Pfam" id="PF00102">
    <property type="entry name" value="Y_phosphatase"/>
    <property type="match status" value="1"/>
</dbReference>
<feature type="compositionally biased region" description="Low complexity" evidence="1">
    <location>
        <begin position="59"/>
        <end position="73"/>
    </location>
</feature>